<dbReference type="Pfam" id="PF01425">
    <property type="entry name" value="Amidase"/>
    <property type="match status" value="2"/>
</dbReference>
<reference evidence="5 6" key="1">
    <citation type="submission" date="2014-08" db="EMBL/GenBank/DDBJ databases">
        <title>Complete genome sequence of Corynebacterium frankenforstense ST18(T) (=DSM 45800(T)), isolated from raw cow milk.</title>
        <authorList>
            <person name="Ruckert C."/>
            <person name="Albersmeier A."/>
            <person name="Winkler A."/>
            <person name="Lipski A."/>
            <person name="Kalinowski J."/>
        </authorList>
    </citation>
    <scope>NUCLEOTIDE SEQUENCE [LARGE SCALE GENOMIC DNA]</scope>
    <source>
        <strain evidence="5 6">ST18</strain>
    </source>
</reference>
<dbReference type="KEGG" id="cfk:CFRA_11070"/>
<name>A0A1L7CUX6_9CORY</name>
<dbReference type="InterPro" id="IPR020556">
    <property type="entry name" value="Amidase_CS"/>
</dbReference>
<dbReference type="InterPro" id="IPR036928">
    <property type="entry name" value="AS_sf"/>
</dbReference>
<evidence type="ECO:0000256" key="2">
    <source>
        <dbReference type="ARBA" id="ARBA00009199"/>
    </source>
</evidence>
<organism evidence="5 6">
    <name type="scientific">Corynebacterium frankenforstense DSM 45800</name>
    <dbReference type="NCBI Taxonomy" id="1437875"/>
    <lineage>
        <taxon>Bacteria</taxon>
        <taxon>Bacillati</taxon>
        <taxon>Actinomycetota</taxon>
        <taxon>Actinomycetes</taxon>
        <taxon>Mycobacteriales</taxon>
        <taxon>Corynebacteriaceae</taxon>
        <taxon>Corynebacterium</taxon>
    </lineage>
</organism>
<dbReference type="GO" id="GO:0004040">
    <property type="term" value="F:amidase activity"/>
    <property type="evidence" value="ECO:0007669"/>
    <property type="project" value="UniProtKB-EC"/>
</dbReference>
<dbReference type="PANTHER" id="PTHR11895">
    <property type="entry name" value="TRANSAMIDASE"/>
    <property type="match status" value="1"/>
</dbReference>
<dbReference type="EMBL" id="CP009247">
    <property type="protein sequence ID" value="APT89679.1"/>
    <property type="molecule type" value="Genomic_DNA"/>
</dbReference>
<sequence length="386" mass="39344">MRGVDNFFSALEGVSPAAAGFTHLDPAAARAQAESAHGDLAGLVVPAKDLNNVAGMPTGLGSTLRVHLAEADDPVVRMLRERGAVVPGKTATSELGLTAYCEPVGGVAPHNPCLPGCTPGGSSGGAAVAVARGIVAAAQGSDGGGSLRVPAAACGLVGFKPAHDRRDGLAATGFLTRDLALTARLHGLDPEAGRVRVGLLTEPLFAPRADVDTRWERGARLAAERLADAGHEVVEVSRPEATDEVFDVFRVLLLSGAAQATGPASPVVADLRRRGLALTDAQVTGAVARRARIAELYRHAWGVDALLTPTLAYDPPALGAFSRLAPADDFDAQTAWTPWGSLFNLTGGAAVSVPVDAARPLPASVQIGSFTLSDAAVLALAAQVTP</sequence>
<dbReference type="PANTHER" id="PTHR11895:SF7">
    <property type="entry name" value="GLUTAMYL-TRNA(GLN) AMIDOTRANSFERASE SUBUNIT A, MITOCHONDRIAL"/>
    <property type="match status" value="1"/>
</dbReference>
<comment type="similarity">
    <text evidence="2">Belongs to the amidase family.</text>
</comment>
<evidence type="ECO:0000259" key="4">
    <source>
        <dbReference type="Pfam" id="PF01425"/>
    </source>
</evidence>
<dbReference type="Proteomes" id="UP000185434">
    <property type="component" value="Chromosome"/>
</dbReference>
<evidence type="ECO:0000313" key="5">
    <source>
        <dbReference type="EMBL" id="APT89679.1"/>
    </source>
</evidence>
<accession>A0A1L7CUX6</accession>
<dbReference type="AlphaFoldDB" id="A0A1L7CUX6"/>
<dbReference type="PROSITE" id="PS00571">
    <property type="entry name" value="AMIDASES"/>
    <property type="match status" value="1"/>
</dbReference>
<evidence type="ECO:0000256" key="1">
    <source>
        <dbReference type="ARBA" id="ARBA00001311"/>
    </source>
</evidence>
<protein>
    <recommendedName>
        <fullName evidence="3">amidase</fullName>
        <ecNumber evidence="3">3.5.1.4</ecNumber>
    </recommendedName>
</protein>
<dbReference type="InterPro" id="IPR000120">
    <property type="entry name" value="Amidase"/>
</dbReference>
<dbReference type="EC" id="3.5.1.4" evidence="3"/>
<proteinExistence type="inferred from homology"/>
<comment type="catalytic activity">
    <reaction evidence="1">
        <text>a monocarboxylic acid amide + H2O = a monocarboxylate + NH4(+)</text>
        <dbReference type="Rhea" id="RHEA:12020"/>
        <dbReference type="ChEBI" id="CHEBI:15377"/>
        <dbReference type="ChEBI" id="CHEBI:28938"/>
        <dbReference type="ChEBI" id="CHEBI:35757"/>
        <dbReference type="ChEBI" id="CHEBI:83628"/>
        <dbReference type="EC" id="3.5.1.4"/>
    </reaction>
</comment>
<evidence type="ECO:0000256" key="3">
    <source>
        <dbReference type="ARBA" id="ARBA00012922"/>
    </source>
</evidence>
<feature type="domain" description="Amidase" evidence="4">
    <location>
        <begin position="7"/>
        <end position="165"/>
    </location>
</feature>
<dbReference type="SUPFAM" id="SSF75304">
    <property type="entry name" value="Amidase signature (AS) enzymes"/>
    <property type="match status" value="1"/>
</dbReference>
<keyword evidence="6" id="KW-1185">Reference proteome</keyword>
<dbReference type="InterPro" id="IPR023631">
    <property type="entry name" value="Amidase_dom"/>
</dbReference>
<gene>
    <name evidence="5" type="ORF">CFRA_11070</name>
</gene>
<feature type="domain" description="Amidase" evidence="4">
    <location>
        <begin position="192"/>
        <end position="378"/>
    </location>
</feature>
<evidence type="ECO:0000313" key="6">
    <source>
        <dbReference type="Proteomes" id="UP000185434"/>
    </source>
</evidence>
<dbReference type="STRING" id="1437875.CFRA_11070"/>
<dbReference type="Gene3D" id="3.90.1300.10">
    <property type="entry name" value="Amidase signature (AS) domain"/>
    <property type="match status" value="1"/>
</dbReference>